<proteinExistence type="predicted"/>
<gene>
    <name evidence="1" type="ORF">HanXRQr2_Chr05g0217011</name>
</gene>
<evidence type="ECO:0000313" key="2">
    <source>
        <dbReference type="Proteomes" id="UP000215914"/>
    </source>
</evidence>
<name>A0A9K3J0I9_HELAN</name>
<dbReference type="Gramene" id="mRNA:HanXRQr2_Chr05g0217011">
    <property type="protein sequence ID" value="CDS:HanXRQr2_Chr05g0217011.1"/>
    <property type="gene ID" value="HanXRQr2_Chr05g0217011"/>
</dbReference>
<accession>A0A9K3J0I9</accession>
<sequence>MIPALSSSNTCSFIASCLISPRWRLACTTGLASSETFRRCSAICRGTPTISAGVQANTSMLSCSNFFNAARVRSDIAGPRVTLCSGYALFHTHFSASMRGAGLHAFAGLISSVVSTSLLAYINAMPVSVGKPMAECGAEQIMLKSPWDSLPRRMSCLECAGSTMNVTSSVLEFLPSESNTGNDICPRGKTASLQNPVSG</sequence>
<reference evidence="1" key="2">
    <citation type="submission" date="2020-06" db="EMBL/GenBank/DDBJ databases">
        <title>Helianthus annuus Genome sequencing and assembly Release 2.</title>
        <authorList>
            <person name="Gouzy J."/>
            <person name="Langlade N."/>
            <person name="Munos S."/>
        </authorList>
    </citation>
    <scope>NUCLEOTIDE SEQUENCE</scope>
    <source>
        <tissue evidence="1">Leaves</tissue>
    </source>
</reference>
<protein>
    <submittedName>
        <fullName evidence="1">Uncharacterized protein</fullName>
    </submittedName>
</protein>
<comment type="caution">
    <text evidence="1">The sequence shown here is derived from an EMBL/GenBank/DDBJ whole genome shotgun (WGS) entry which is preliminary data.</text>
</comment>
<dbReference type="EMBL" id="MNCJ02000320">
    <property type="protein sequence ID" value="KAF5806067.1"/>
    <property type="molecule type" value="Genomic_DNA"/>
</dbReference>
<reference evidence="1" key="1">
    <citation type="journal article" date="2017" name="Nature">
        <title>The sunflower genome provides insights into oil metabolism, flowering and Asterid evolution.</title>
        <authorList>
            <person name="Badouin H."/>
            <person name="Gouzy J."/>
            <person name="Grassa C.J."/>
            <person name="Murat F."/>
            <person name="Staton S.E."/>
            <person name="Cottret L."/>
            <person name="Lelandais-Briere C."/>
            <person name="Owens G.L."/>
            <person name="Carrere S."/>
            <person name="Mayjonade B."/>
            <person name="Legrand L."/>
            <person name="Gill N."/>
            <person name="Kane N.C."/>
            <person name="Bowers J.E."/>
            <person name="Hubner S."/>
            <person name="Bellec A."/>
            <person name="Berard A."/>
            <person name="Berges H."/>
            <person name="Blanchet N."/>
            <person name="Boniface M.C."/>
            <person name="Brunel D."/>
            <person name="Catrice O."/>
            <person name="Chaidir N."/>
            <person name="Claudel C."/>
            <person name="Donnadieu C."/>
            <person name="Faraut T."/>
            <person name="Fievet G."/>
            <person name="Helmstetter N."/>
            <person name="King M."/>
            <person name="Knapp S.J."/>
            <person name="Lai Z."/>
            <person name="Le Paslier M.C."/>
            <person name="Lippi Y."/>
            <person name="Lorenzon L."/>
            <person name="Mandel J.R."/>
            <person name="Marage G."/>
            <person name="Marchand G."/>
            <person name="Marquand E."/>
            <person name="Bret-Mestries E."/>
            <person name="Morien E."/>
            <person name="Nambeesan S."/>
            <person name="Nguyen T."/>
            <person name="Pegot-Espagnet P."/>
            <person name="Pouilly N."/>
            <person name="Raftis F."/>
            <person name="Sallet E."/>
            <person name="Schiex T."/>
            <person name="Thomas J."/>
            <person name="Vandecasteele C."/>
            <person name="Vares D."/>
            <person name="Vear F."/>
            <person name="Vautrin S."/>
            <person name="Crespi M."/>
            <person name="Mangin B."/>
            <person name="Burke J.M."/>
            <person name="Salse J."/>
            <person name="Munos S."/>
            <person name="Vincourt P."/>
            <person name="Rieseberg L.H."/>
            <person name="Langlade N.B."/>
        </authorList>
    </citation>
    <scope>NUCLEOTIDE SEQUENCE</scope>
    <source>
        <tissue evidence="1">Leaves</tissue>
    </source>
</reference>
<dbReference type="AlphaFoldDB" id="A0A9K3J0I9"/>
<evidence type="ECO:0000313" key="1">
    <source>
        <dbReference type="EMBL" id="KAF5806067.1"/>
    </source>
</evidence>
<dbReference type="Proteomes" id="UP000215914">
    <property type="component" value="Unassembled WGS sequence"/>
</dbReference>
<organism evidence="1 2">
    <name type="scientific">Helianthus annuus</name>
    <name type="common">Common sunflower</name>
    <dbReference type="NCBI Taxonomy" id="4232"/>
    <lineage>
        <taxon>Eukaryota</taxon>
        <taxon>Viridiplantae</taxon>
        <taxon>Streptophyta</taxon>
        <taxon>Embryophyta</taxon>
        <taxon>Tracheophyta</taxon>
        <taxon>Spermatophyta</taxon>
        <taxon>Magnoliopsida</taxon>
        <taxon>eudicotyledons</taxon>
        <taxon>Gunneridae</taxon>
        <taxon>Pentapetalae</taxon>
        <taxon>asterids</taxon>
        <taxon>campanulids</taxon>
        <taxon>Asterales</taxon>
        <taxon>Asteraceae</taxon>
        <taxon>Asteroideae</taxon>
        <taxon>Heliantheae alliance</taxon>
        <taxon>Heliantheae</taxon>
        <taxon>Helianthus</taxon>
    </lineage>
</organism>
<keyword evidence="2" id="KW-1185">Reference proteome</keyword>